<keyword evidence="2" id="KW-0645">Protease</keyword>
<comment type="similarity">
    <text evidence="1">Belongs to the peptidase M16 family.</text>
</comment>
<dbReference type="EMBL" id="JACEIB010000007">
    <property type="protein sequence ID" value="MBA2934702.1"/>
    <property type="molecule type" value="Genomic_DNA"/>
</dbReference>
<keyword evidence="2" id="KW-0482">Metalloprotease</keyword>
<evidence type="ECO:0000313" key="5">
    <source>
        <dbReference type="EMBL" id="MBA2934702.1"/>
    </source>
</evidence>
<dbReference type="PANTHER" id="PTHR11851">
    <property type="entry name" value="METALLOPROTEASE"/>
    <property type="match status" value="1"/>
</dbReference>
<dbReference type="GO" id="GO:0046872">
    <property type="term" value="F:metal ion binding"/>
    <property type="evidence" value="ECO:0007669"/>
    <property type="project" value="InterPro"/>
</dbReference>
<dbReference type="Pfam" id="PF00675">
    <property type="entry name" value="Peptidase_M16"/>
    <property type="match status" value="1"/>
</dbReference>
<accession>A0A838L7M4</accession>
<evidence type="ECO:0000256" key="2">
    <source>
        <dbReference type="ARBA" id="ARBA00023049"/>
    </source>
</evidence>
<keyword evidence="2" id="KW-0378">Hydrolase</keyword>
<dbReference type="Gene3D" id="3.30.830.10">
    <property type="entry name" value="Metalloenzyme, LuxS/M16 peptidase-like"/>
    <property type="match status" value="2"/>
</dbReference>
<dbReference type="InterPro" id="IPR011249">
    <property type="entry name" value="Metalloenz_LuxS/M16"/>
</dbReference>
<evidence type="ECO:0000313" key="6">
    <source>
        <dbReference type="Proteomes" id="UP000570166"/>
    </source>
</evidence>
<dbReference type="Proteomes" id="UP000570166">
    <property type="component" value="Unassembled WGS sequence"/>
</dbReference>
<feature type="domain" description="Peptidase M16 N-terminal" evidence="3">
    <location>
        <begin position="15"/>
        <end position="160"/>
    </location>
</feature>
<organism evidence="5 6">
    <name type="scientific">Sphingomonas chungangi</name>
    <dbReference type="NCBI Taxonomy" id="2683589"/>
    <lineage>
        <taxon>Bacteria</taxon>
        <taxon>Pseudomonadati</taxon>
        <taxon>Pseudomonadota</taxon>
        <taxon>Alphaproteobacteria</taxon>
        <taxon>Sphingomonadales</taxon>
        <taxon>Sphingomonadaceae</taxon>
        <taxon>Sphingomonas</taxon>
    </lineage>
</organism>
<dbReference type="PANTHER" id="PTHR11851:SF49">
    <property type="entry name" value="MITOCHONDRIAL-PROCESSING PEPTIDASE SUBUNIT ALPHA"/>
    <property type="match status" value="1"/>
</dbReference>
<dbReference type="InterPro" id="IPR011765">
    <property type="entry name" value="Pept_M16_N"/>
</dbReference>
<dbReference type="InterPro" id="IPR007863">
    <property type="entry name" value="Peptidase_M16_C"/>
</dbReference>
<feature type="domain" description="Peptidase M16 C-terminal" evidence="4">
    <location>
        <begin position="167"/>
        <end position="337"/>
    </location>
</feature>
<name>A0A838L7M4_9SPHN</name>
<evidence type="ECO:0000259" key="3">
    <source>
        <dbReference type="Pfam" id="PF00675"/>
    </source>
</evidence>
<gene>
    <name evidence="5" type="ORF">HZF05_11405</name>
</gene>
<dbReference type="Pfam" id="PF05193">
    <property type="entry name" value="Peptidase_M16_C"/>
    <property type="match status" value="1"/>
</dbReference>
<proteinExistence type="inferred from homology"/>
<evidence type="ECO:0000256" key="1">
    <source>
        <dbReference type="ARBA" id="ARBA00007261"/>
    </source>
</evidence>
<dbReference type="RefSeq" id="WP_160366487.1">
    <property type="nucleotide sequence ID" value="NZ_JACEIB010000007.1"/>
</dbReference>
<dbReference type="SUPFAM" id="SSF63411">
    <property type="entry name" value="LuxS/MPP-like metallohydrolase"/>
    <property type="match status" value="2"/>
</dbReference>
<keyword evidence="6" id="KW-1185">Reference proteome</keyword>
<dbReference type="GO" id="GO:0008237">
    <property type="term" value="F:metallopeptidase activity"/>
    <property type="evidence" value="ECO:0007669"/>
    <property type="project" value="UniProtKB-KW"/>
</dbReference>
<comment type="caution">
    <text evidence="5">The sequence shown here is derived from an EMBL/GenBank/DDBJ whole genome shotgun (WGS) entry which is preliminary data.</text>
</comment>
<dbReference type="AlphaFoldDB" id="A0A838L7M4"/>
<dbReference type="InterPro" id="IPR050361">
    <property type="entry name" value="MPP/UQCRC_Complex"/>
</dbReference>
<sequence>MNPRLHRLPNGLTVAIDPMPGVETLAVGLYADVGSRSEAAHLTGLAHMVEHMVFKGAGERDARQIAEAAEDVGGQLNAWTSRDTTVFHARLLPNDLALGVDLIADLVRAPHFSAEELEREKQVVLAELGESRDTPDDIIFDHLAAAAYPGQTYGRPVLGDAQTIAAIDVAALTRWLEEQYRPAGLVLAAAGKVDEDALLKLAEARFGDLAAGAPPAFEPARFASGVVTDARRFDQVHVAFAHPGVDQRHPDAYALSLFASAAGGGMSSRLFQEVREQRGLAYSVYAWSSAAADTGQLGVYCASAKADAPRAFALAREVLARTAEDLSEAELARAQAQAKAGLLMGLESVQGRCDHLARQIQVHGRIVPVAETVALIDAVDVAHARRAANDAIGGGIATASVGGKLARVA</sequence>
<protein>
    <submittedName>
        <fullName evidence="5">Insulinase family protein</fullName>
    </submittedName>
</protein>
<evidence type="ECO:0000259" key="4">
    <source>
        <dbReference type="Pfam" id="PF05193"/>
    </source>
</evidence>
<reference evidence="5 6" key="1">
    <citation type="submission" date="2020-07" db="EMBL/GenBank/DDBJ databases">
        <authorList>
            <person name="Sun Q."/>
        </authorList>
    </citation>
    <scope>NUCLEOTIDE SEQUENCE [LARGE SCALE GENOMIC DNA]</scope>
    <source>
        <strain evidence="5 6">CGMCC 1.13654</strain>
    </source>
</reference>